<sequence length="126" mass="13736">MSIVTSARGIESTTGVATPTTSADGLEDHLRLQEWLHSSGLTSSRPSSNNSPQSVTRMLNPYPGGTFLTVDKSNKRVLASKGRHLHLEDARPTDSGESIPESWQWLCTENDGFKGFKNVSEAGFWS</sequence>
<name>A0ACC1S136_9HYPO</name>
<protein>
    <submittedName>
        <fullName evidence="1">Uncharacterized protein</fullName>
    </submittedName>
</protein>
<evidence type="ECO:0000313" key="2">
    <source>
        <dbReference type="Proteomes" id="UP001148629"/>
    </source>
</evidence>
<reference evidence="1" key="1">
    <citation type="submission" date="2022-08" db="EMBL/GenBank/DDBJ databases">
        <title>Genome Sequence of Fusarium decemcellulare.</title>
        <authorList>
            <person name="Buettner E."/>
        </authorList>
    </citation>
    <scope>NUCLEOTIDE SEQUENCE</scope>
    <source>
        <strain evidence="1">Babe19</strain>
    </source>
</reference>
<proteinExistence type="predicted"/>
<evidence type="ECO:0000313" key="1">
    <source>
        <dbReference type="EMBL" id="KAJ3529716.1"/>
    </source>
</evidence>
<organism evidence="1 2">
    <name type="scientific">Fusarium decemcellulare</name>
    <dbReference type="NCBI Taxonomy" id="57161"/>
    <lineage>
        <taxon>Eukaryota</taxon>
        <taxon>Fungi</taxon>
        <taxon>Dikarya</taxon>
        <taxon>Ascomycota</taxon>
        <taxon>Pezizomycotina</taxon>
        <taxon>Sordariomycetes</taxon>
        <taxon>Hypocreomycetidae</taxon>
        <taxon>Hypocreales</taxon>
        <taxon>Nectriaceae</taxon>
        <taxon>Fusarium</taxon>
        <taxon>Fusarium decemcellulare species complex</taxon>
    </lineage>
</organism>
<dbReference type="Proteomes" id="UP001148629">
    <property type="component" value="Unassembled WGS sequence"/>
</dbReference>
<keyword evidence="2" id="KW-1185">Reference proteome</keyword>
<dbReference type="EMBL" id="JANRMS010001256">
    <property type="protein sequence ID" value="KAJ3529716.1"/>
    <property type="molecule type" value="Genomic_DNA"/>
</dbReference>
<accession>A0ACC1S136</accession>
<gene>
    <name evidence="1" type="ORF">NM208_g9635</name>
</gene>
<comment type="caution">
    <text evidence="1">The sequence shown here is derived from an EMBL/GenBank/DDBJ whole genome shotgun (WGS) entry which is preliminary data.</text>
</comment>